<proteinExistence type="predicted"/>
<accession>A0A1C4FER0</accession>
<reference evidence="1 2" key="1">
    <citation type="submission" date="2016-08" db="EMBL/GenBank/DDBJ databases">
        <authorList>
            <person name="Seilhamer J.J."/>
        </authorList>
    </citation>
    <scope>NUCLEOTIDE SEQUENCE [LARGE SCALE GENOMIC DNA]</scope>
    <source>
        <strain evidence="1 2">IEBC_T61001</strain>
    </source>
</reference>
<dbReference type="EMBL" id="FMBI01000037">
    <property type="protein sequence ID" value="SCC54468.1"/>
    <property type="molecule type" value="Genomic_DNA"/>
</dbReference>
<gene>
    <name evidence="1" type="ORF">BTT61001_04252</name>
</gene>
<dbReference type="AlphaFoldDB" id="A0A1C4FER0"/>
<protein>
    <submittedName>
        <fullName evidence="1">Uncharacterized protein</fullName>
    </submittedName>
</protein>
<dbReference type="Proteomes" id="UP000195991">
    <property type="component" value="Unassembled WGS sequence"/>
</dbReference>
<sequence>MVYIWIKRLITKLLVFEMINFES</sequence>
<evidence type="ECO:0000313" key="2">
    <source>
        <dbReference type="Proteomes" id="UP000195991"/>
    </source>
</evidence>
<evidence type="ECO:0000313" key="1">
    <source>
        <dbReference type="EMBL" id="SCC54468.1"/>
    </source>
</evidence>
<name>A0A1C4FER0_BACTU</name>
<organism evidence="1 2">
    <name type="scientific">Bacillus thuringiensis</name>
    <dbReference type="NCBI Taxonomy" id="1428"/>
    <lineage>
        <taxon>Bacteria</taxon>
        <taxon>Bacillati</taxon>
        <taxon>Bacillota</taxon>
        <taxon>Bacilli</taxon>
        <taxon>Bacillales</taxon>
        <taxon>Bacillaceae</taxon>
        <taxon>Bacillus</taxon>
        <taxon>Bacillus cereus group</taxon>
    </lineage>
</organism>